<proteinExistence type="predicted"/>
<keyword evidence="3" id="KW-1185">Reference proteome</keyword>
<accession>A0A9P4NZ86</accession>
<sequence>MDFQNGTLVMCSKYPLAVCDLPGQCSFHIRTRKNTSISSSTSGSEGTISEAGPGDDSGSTYINTELAQGSTASRHLETFRRSDCPEPEEMRGAQDSPAIVSTASNDYGEMDQVENVAHPAVLRKRQRGAMEGRLRKKKQKGEQIILRIPWKKYLPVDGSTAYQTRWDLPGKVSKSKNLRIVFPFAALLRSSRKYDTFHTTNSPVQLAKHS</sequence>
<gene>
    <name evidence="2" type="ORF">EJ08DRAFT_657143</name>
</gene>
<organism evidence="2 3">
    <name type="scientific">Tothia fuscella</name>
    <dbReference type="NCBI Taxonomy" id="1048955"/>
    <lineage>
        <taxon>Eukaryota</taxon>
        <taxon>Fungi</taxon>
        <taxon>Dikarya</taxon>
        <taxon>Ascomycota</taxon>
        <taxon>Pezizomycotina</taxon>
        <taxon>Dothideomycetes</taxon>
        <taxon>Pleosporomycetidae</taxon>
        <taxon>Venturiales</taxon>
        <taxon>Cylindrosympodiaceae</taxon>
        <taxon>Tothia</taxon>
    </lineage>
</organism>
<name>A0A9P4NZ86_9PEZI</name>
<dbReference type="EMBL" id="MU007016">
    <property type="protein sequence ID" value="KAF2434385.1"/>
    <property type="molecule type" value="Genomic_DNA"/>
</dbReference>
<evidence type="ECO:0000256" key="1">
    <source>
        <dbReference type="SAM" id="MobiDB-lite"/>
    </source>
</evidence>
<feature type="compositionally biased region" description="Low complexity" evidence="1">
    <location>
        <begin position="36"/>
        <end position="50"/>
    </location>
</feature>
<comment type="caution">
    <text evidence="2">The sequence shown here is derived from an EMBL/GenBank/DDBJ whole genome shotgun (WGS) entry which is preliminary data.</text>
</comment>
<evidence type="ECO:0000313" key="3">
    <source>
        <dbReference type="Proteomes" id="UP000800235"/>
    </source>
</evidence>
<dbReference type="Proteomes" id="UP000800235">
    <property type="component" value="Unassembled WGS sequence"/>
</dbReference>
<reference evidence="2" key="1">
    <citation type="journal article" date="2020" name="Stud. Mycol.">
        <title>101 Dothideomycetes genomes: a test case for predicting lifestyles and emergence of pathogens.</title>
        <authorList>
            <person name="Haridas S."/>
            <person name="Albert R."/>
            <person name="Binder M."/>
            <person name="Bloem J."/>
            <person name="Labutti K."/>
            <person name="Salamov A."/>
            <person name="Andreopoulos B."/>
            <person name="Baker S."/>
            <person name="Barry K."/>
            <person name="Bills G."/>
            <person name="Bluhm B."/>
            <person name="Cannon C."/>
            <person name="Castanera R."/>
            <person name="Culley D."/>
            <person name="Daum C."/>
            <person name="Ezra D."/>
            <person name="Gonzalez J."/>
            <person name="Henrissat B."/>
            <person name="Kuo A."/>
            <person name="Liang C."/>
            <person name="Lipzen A."/>
            <person name="Lutzoni F."/>
            <person name="Magnuson J."/>
            <person name="Mondo S."/>
            <person name="Nolan M."/>
            <person name="Ohm R."/>
            <person name="Pangilinan J."/>
            <person name="Park H.-J."/>
            <person name="Ramirez L."/>
            <person name="Alfaro M."/>
            <person name="Sun H."/>
            <person name="Tritt A."/>
            <person name="Yoshinaga Y."/>
            <person name="Zwiers L.-H."/>
            <person name="Turgeon B."/>
            <person name="Goodwin S."/>
            <person name="Spatafora J."/>
            <person name="Crous P."/>
            <person name="Grigoriev I."/>
        </authorList>
    </citation>
    <scope>NUCLEOTIDE SEQUENCE</scope>
    <source>
        <strain evidence="2">CBS 130266</strain>
    </source>
</reference>
<protein>
    <submittedName>
        <fullName evidence="2">Uncharacterized protein</fullName>
    </submittedName>
</protein>
<dbReference type="AlphaFoldDB" id="A0A9P4NZ86"/>
<evidence type="ECO:0000313" key="2">
    <source>
        <dbReference type="EMBL" id="KAF2434385.1"/>
    </source>
</evidence>
<feature type="region of interest" description="Disordered" evidence="1">
    <location>
        <begin position="34"/>
        <end position="57"/>
    </location>
</feature>